<feature type="transmembrane region" description="Helical" evidence="1">
    <location>
        <begin position="49"/>
        <end position="65"/>
    </location>
</feature>
<feature type="transmembrane region" description="Helical" evidence="1">
    <location>
        <begin position="12"/>
        <end position="29"/>
    </location>
</feature>
<name>A0A7Y6BST5_9BACL</name>
<dbReference type="RefSeq" id="WP_175394286.1">
    <property type="nucleotide sequence ID" value="NZ_JABMCB010000142.1"/>
</dbReference>
<protein>
    <submittedName>
        <fullName evidence="3">DUF1648 domain-containing protein</fullName>
    </submittedName>
</protein>
<reference evidence="3 4" key="1">
    <citation type="submission" date="2020-05" db="EMBL/GenBank/DDBJ databases">
        <title>Genome Sequencing of Type Strains.</title>
        <authorList>
            <person name="Lemaire J.F."/>
            <person name="Inderbitzin P."/>
            <person name="Gregorio O.A."/>
            <person name="Collins S.B."/>
            <person name="Wespe N."/>
            <person name="Knight-Connoni V."/>
        </authorList>
    </citation>
    <scope>NUCLEOTIDE SEQUENCE [LARGE SCALE GENOMIC DNA]</scope>
    <source>
        <strain evidence="3 4">LMG 21957</strain>
    </source>
</reference>
<proteinExistence type="predicted"/>
<dbReference type="InterPro" id="IPR012867">
    <property type="entry name" value="DUF1648"/>
</dbReference>
<evidence type="ECO:0000313" key="4">
    <source>
        <dbReference type="Proteomes" id="UP000526125"/>
    </source>
</evidence>
<accession>A0A7Y6BST5</accession>
<dbReference type="Proteomes" id="UP000526125">
    <property type="component" value="Unassembled WGS sequence"/>
</dbReference>
<feature type="domain" description="DUF1648" evidence="2">
    <location>
        <begin position="14"/>
        <end position="60"/>
    </location>
</feature>
<keyword evidence="1" id="KW-0472">Membrane</keyword>
<dbReference type="AlphaFoldDB" id="A0A7Y6BST5"/>
<feature type="transmembrane region" description="Helical" evidence="1">
    <location>
        <begin position="72"/>
        <end position="91"/>
    </location>
</feature>
<organism evidence="3 4">
    <name type="scientific">Paenibacillus xylanilyticus</name>
    <dbReference type="NCBI Taxonomy" id="248903"/>
    <lineage>
        <taxon>Bacteria</taxon>
        <taxon>Bacillati</taxon>
        <taxon>Bacillota</taxon>
        <taxon>Bacilli</taxon>
        <taxon>Bacillales</taxon>
        <taxon>Paenibacillaceae</taxon>
        <taxon>Paenibacillus</taxon>
    </lineage>
</organism>
<keyword evidence="1" id="KW-1133">Transmembrane helix</keyword>
<dbReference type="EMBL" id="JABMCB010000142">
    <property type="protein sequence ID" value="NUU74368.1"/>
    <property type="molecule type" value="Genomic_DNA"/>
</dbReference>
<dbReference type="Pfam" id="PF07853">
    <property type="entry name" value="DUF1648"/>
    <property type="match status" value="1"/>
</dbReference>
<keyword evidence="4" id="KW-1185">Reference proteome</keyword>
<sequence length="92" mass="10611">MIKFLFDPKTPVMVTALALLAAMIAVWFSPSEIPIHFMNGHADRFVSKWIGLFSSPGIMLLLLWIRKWSDTAVWIIYVLALLQIFMLWVAFI</sequence>
<evidence type="ECO:0000259" key="2">
    <source>
        <dbReference type="Pfam" id="PF07853"/>
    </source>
</evidence>
<evidence type="ECO:0000256" key="1">
    <source>
        <dbReference type="SAM" id="Phobius"/>
    </source>
</evidence>
<keyword evidence="1" id="KW-0812">Transmembrane</keyword>
<comment type="caution">
    <text evidence="3">The sequence shown here is derived from an EMBL/GenBank/DDBJ whole genome shotgun (WGS) entry which is preliminary data.</text>
</comment>
<gene>
    <name evidence="3" type="ORF">HP552_03705</name>
</gene>
<evidence type="ECO:0000313" key="3">
    <source>
        <dbReference type="EMBL" id="NUU74368.1"/>
    </source>
</evidence>